<protein>
    <submittedName>
        <fullName evidence="1">Uncharacterized protein</fullName>
    </submittedName>
</protein>
<dbReference type="Proteomes" id="UP000247702">
    <property type="component" value="Unassembled WGS sequence"/>
</dbReference>
<proteinExistence type="predicted"/>
<dbReference type="AlphaFoldDB" id="A0A2Z6QNJ7"/>
<sequence>MNEYLSIIKKFKDKENKENGLSFERTLNIVMLNNNSPKNIAEGIIEQISDADNFHWNSNRAKKAQKCFDLKKQRDTPFMKRFDCCGEINIVINLEIKTASVKVIHKILHELPKEVGVSNSSKLGKTRFKRDLNAFLSAKALLEEYNCTKILDIDLPVQAVAFETGLYQIIIENNISIKECGINATFKQKGEVDLNFFDVVTRNNSYPFIFESNKLTKSSGQTWEMNSLENDTNNEYGECEDLYNHLITITDNTLQILKEQKATGNLKWAKNIKKNFYSINKMQEEIKSYQRSQKIPLT</sequence>
<keyword evidence="2" id="KW-1185">Reference proteome</keyword>
<gene>
    <name evidence="1" type="ORF">RclHR1_13830006</name>
</gene>
<dbReference type="EMBL" id="BEXD01000428">
    <property type="protein sequence ID" value="GBB87379.1"/>
    <property type="molecule type" value="Genomic_DNA"/>
</dbReference>
<name>A0A2Z6QNJ7_9GLOM</name>
<evidence type="ECO:0000313" key="2">
    <source>
        <dbReference type="Proteomes" id="UP000247702"/>
    </source>
</evidence>
<accession>A0A2Z6QNJ7</accession>
<comment type="caution">
    <text evidence="1">The sequence shown here is derived from an EMBL/GenBank/DDBJ whole genome shotgun (WGS) entry which is preliminary data.</text>
</comment>
<reference evidence="1 2" key="1">
    <citation type="submission" date="2017-11" db="EMBL/GenBank/DDBJ databases">
        <title>The genome of Rhizophagus clarus HR1 reveals common genetic basis of auxotrophy among arbuscular mycorrhizal fungi.</title>
        <authorList>
            <person name="Kobayashi Y."/>
        </authorList>
    </citation>
    <scope>NUCLEOTIDE SEQUENCE [LARGE SCALE GENOMIC DNA]</scope>
    <source>
        <strain evidence="1 2">HR1</strain>
    </source>
</reference>
<evidence type="ECO:0000313" key="1">
    <source>
        <dbReference type="EMBL" id="GBB87379.1"/>
    </source>
</evidence>
<organism evidence="1 2">
    <name type="scientific">Rhizophagus clarus</name>
    <dbReference type="NCBI Taxonomy" id="94130"/>
    <lineage>
        <taxon>Eukaryota</taxon>
        <taxon>Fungi</taxon>
        <taxon>Fungi incertae sedis</taxon>
        <taxon>Mucoromycota</taxon>
        <taxon>Glomeromycotina</taxon>
        <taxon>Glomeromycetes</taxon>
        <taxon>Glomerales</taxon>
        <taxon>Glomeraceae</taxon>
        <taxon>Rhizophagus</taxon>
    </lineage>
</organism>